<sequence length="352" mass="39299">MHNLFLGILRHHFRVVLGIDLNDDRERREKPLPMPPSETAMDEARKLLQSNPTPAQLKHNTTVPILHQLCFEKGVKLPEDVALKKDTLVSSLMVWVDELPTAEKLIQVNQHECDEVLVSLDLEALCVDTNPDVGEDDSAPAFQAPVTLEGIKLIQKGIALGSRPSSHEPLPSNFGSSSHGKLKADLWRGGAEFDLPVALIADVWYAGDAEDAEDAKRRLAWSDNTMYGYLEFMQAYLDGLKSLFPEIPLLPNHHFALHLGEILKNLGPIQGWWVFPFERIVGILQQVNTNSRLGEYEKTMLTTFCAAANLRGFFQTTGCPDAIQFCHPIFEQTFRGTLGGTLMNDIMVFSAE</sequence>
<reference evidence="2" key="1">
    <citation type="journal article" date="2014" name="Proc. Natl. Acad. Sci. U.S.A.">
        <title>Extensive sampling of basidiomycete genomes demonstrates inadequacy of the white-rot/brown-rot paradigm for wood decay fungi.</title>
        <authorList>
            <person name="Riley R."/>
            <person name="Salamov A.A."/>
            <person name="Brown D.W."/>
            <person name="Nagy L.G."/>
            <person name="Floudas D."/>
            <person name="Held B.W."/>
            <person name="Levasseur A."/>
            <person name="Lombard V."/>
            <person name="Morin E."/>
            <person name="Otillar R."/>
            <person name="Lindquist E.A."/>
            <person name="Sun H."/>
            <person name="LaButti K.M."/>
            <person name="Schmutz J."/>
            <person name="Jabbour D."/>
            <person name="Luo H."/>
            <person name="Baker S.E."/>
            <person name="Pisabarro A.G."/>
            <person name="Walton J.D."/>
            <person name="Blanchette R.A."/>
            <person name="Henrissat B."/>
            <person name="Martin F."/>
            <person name="Cullen D."/>
            <person name="Hibbett D.S."/>
            <person name="Grigoriev I.V."/>
        </authorList>
    </citation>
    <scope>NUCLEOTIDE SEQUENCE [LARGE SCALE GENOMIC DNA]</scope>
    <source>
        <strain evidence="2">MUCL 33604</strain>
    </source>
</reference>
<dbReference type="STRING" id="933084.A0A067QAL2"/>
<proteinExistence type="predicted"/>
<organism evidence="1 2">
    <name type="scientific">Jaapia argillacea MUCL 33604</name>
    <dbReference type="NCBI Taxonomy" id="933084"/>
    <lineage>
        <taxon>Eukaryota</taxon>
        <taxon>Fungi</taxon>
        <taxon>Dikarya</taxon>
        <taxon>Basidiomycota</taxon>
        <taxon>Agaricomycotina</taxon>
        <taxon>Agaricomycetes</taxon>
        <taxon>Agaricomycetidae</taxon>
        <taxon>Jaapiales</taxon>
        <taxon>Jaapiaceae</taxon>
        <taxon>Jaapia</taxon>
    </lineage>
</organism>
<dbReference type="Proteomes" id="UP000027265">
    <property type="component" value="Unassembled WGS sequence"/>
</dbReference>
<evidence type="ECO:0000313" key="1">
    <source>
        <dbReference type="EMBL" id="KDQ60542.1"/>
    </source>
</evidence>
<accession>A0A067QAL2</accession>
<dbReference type="AlphaFoldDB" id="A0A067QAL2"/>
<keyword evidence="2" id="KW-1185">Reference proteome</keyword>
<protein>
    <submittedName>
        <fullName evidence="1">Uncharacterized protein</fullName>
    </submittedName>
</protein>
<dbReference type="HOGENOM" id="CLU_002101_1_0_1"/>
<dbReference type="InParanoid" id="A0A067QAL2"/>
<gene>
    <name evidence="1" type="ORF">JAAARDRAFT_115437</name>
</gene>
<feature type="non-terminal residue" evidence="1">
    <location>
        <position position="352"/>
    </location>
</feature>
<evidence type="ECO:0000313" key="2">
    <source>
        <dbReference type="Proteomes" id="UP000027265"/>
    </source>
</evidence>
<dbReference type="OrthoDB" id="3269001at2759"/>
<name>A0A067QAL2_9AGAM</name>
<dbReference type="EMBL" id="KL197714">
    <property type="protein sequence ID" value="KDQ60542.1"/>
    <property type="molecule type" value="Genomic_DNA"/>
</dbReference>